<evidence type="ECO:0000256" key="2">
    <source>
        <dbReference type="ARBA" id="ARBA00022803"/>
    </source>
</evidence>
<sequence>MQFIDVFKAKYEQLMEDDIDAGLKYCIDSLEDSENADILVYLGDALMANEDFEEASQTISRGIELNCTNKVFAYSLKGEALFYLEKYTESRSAFKEVIKNKENSFFAIVYIVDIDIAEGKYLDGINRINIILNSKTLNNKDTAFMETKKGWIMFKYLEKQEEAFILFKESLNKDRDCGTAYIGLGSYYLYKEEYIEAINSYEKALELDEGYDIVYKGLETAKEKANGKRG</sequence>
<dbReference type="SMART" id="SM00028">
    <property type="entry name" value="TPR"/>
    <property type="match status" value="3"/>
</dbReference>
<dbReference type="Pfam" id="PF07719">
    <property type="entry name" value="TPR_2"/>
    <property type="match status" value="1"/>
</dbReference>
<accession>A0A1H0NH11</accession>
<dbReference type="PROSITE" id="PS50005">
    <property type="entry name" value="TPR"/>
    <property type="match status" value="2"/>
</dbReference>
<dbReference type="Gene3D" id="1.25.40.10">
    <property type="entry name" value="Tetratricopeptide repeat domain"/>
    <property type="match status" value="2"/>
</dbReference>
<protein>
    <submittedName>
        <fullName evidence="4">Tetratricopeptide repeat-containing protein</fullName>
    </submittedName>
</protein>
<keyword evidence="5" id="KW-1185">Reference proteome</keyword>
<dbReference type="AlphaFoldDB" id="A0A1H0NH11"/>
<dbReference type="InterPro" id="IPR011990">
    <property type="entry name" value="TPR-like_helical_dom_sf"/>
</dbReference>
<evidence type="ECO:0000256" key="1">
    <source>
        <dbReference type="ARBA" id="ARBA00022737"/>
    </source>
</evidence>
<organism evidence="4 5">
    <name type="scientific">Clostridium gasigenes</name>
    <dbReference type="NCBI Taxonomy" id="94869"/>
    <lineage>
        <taxon>Bacteria</taxon>
        <taxon>Bacillati</taxon>
        <taxon>Bacillota</taxon>
        <taxon>Clostridia</taxon>
        <taxon>Eubacteriales</taxon>
        <taxon>Clostridiaceae</taxon>
        <taxon>Clostridium</taxon>
    </lineage>
</organism>
<dbReference type="InterPro" id="IPR051685">
    <property type="entry name" value="Ycf3/AcsC/BcsC/TPR_MFPF"/>
</dbReference>
<evidence type="ECO:0000313" key="4">
    <source>
        <dbReference type="EMBL" id="SDO91876.1"/>
    </source>
</evidence>
<name>A0A1H0NH11_9CLOT</name>
<dbReference type="Proteomes" id="UP000198597">
    <property type="component" value="Unassembled WGS sequence"/>
</dbReference>
<dbReference type="InterPro" id="IPR013105">
    <property type="entry name" value="TPR_2"/>
</dbReference>
<keyword evidence="2 3" id="KW-0802">TPR repeat</keyword>
<dbReference type="SUPFAM" id="SSF48452">
    <property type="entry name" value="TPR-like"/>
    <property type="match status" value="1"/>
</dbReference>
<dbReference type="PANTHER" id="PTHR44943:SF8">
    <property type="entry name" value="TPR REPEAT-CONTAINING PROTEIN MJ0263"/>
    <property type="match status" value="1"/>
</dbReference>
<dbReference type="EMBL" id="FNJM01000001">
    <property type="protein sequence ID" value="SDO91876.1"/>
    <property type="molecule type" value="Genomic_DNA"/>
</dbReference>
<reference evidence="4 5" key="1">
    <citation type="submission" date="2016-10" db="EMBL/GenBank/DDBJ databases">
        <authorList>
            <person name="de Groot N.N."/>
        </authorList>
    </citation>
    <scope>NUCLEOTIDE SEQUENCE [LARGE SCALE GENOMIC DNA]</scope>
    <source>
        <strain evidence="4 5">DSM 12272</strain>
    </source>
</reference>
<dbReference type="PROSITE" id="PS50293">
    <property type="entry name" value="TPR_REGION"/>
    <property type="match status" value="1"/>
</dbReference>
<feature type="repeat" description="TPR" evidence="3">
    <location>
        <begin position="178"/>
        <end position="211"/>
    </location>
</feature>
<proteinExistence type="predicted"/>
<feature type="repeat" description="TPR" evidence="3">
    <location>
        <begin position="36"/>
        <end position="69"/>
    </location>
</feature>
<dbReference type="RefSeq" id="WP_089966092.1">
    <property type="nucleotide sequence ID" value="NZ_FNJM01000001.1"/>
</dbReference>
<evidence type="ECO:0000313" key="5">
    <source>
        <dbReference type="Proteomes" id="UP000198597"/>
    </source>
</evidence>
<evidence type="ECO:0000256" key="3">
    <source>
        <dbReference type="PROSITE-ProRule" id="PRU00339"/>
    </source>
</evidence>
<dbReference type="OrthoDB" id="1908470at2"/>
<dbReference type="PANTHER" id="PTHR44943">
    <property type="entry name" value="CELLULOSE SYNTHASE OPERON PROTEIN C"/>
    <property type="match status" value="1"/>
</dbReference>
<gene>
    <name evidence="4" type="ORF">SAMN04488529_101824</name>
</gene>
<dbReference type="Pfam" id="PF13181">
    <property type="entry name" value="TPR_8"/>
    <property type="match status" value="1"/>
</dbReference>
<keyword evidence="1" id="KW-0677">Repeat</keyword>
<dbReference type="InterPro" id="IPR019734">
    <property type="entry name" value="TPR_rpt"/>
</dbReference>
<dbReference type="STRING" id="94869.SAMN04488529_101824"/>